<feature type="non-terminal residue" evidence="2">
    <location>
        <position position="43"/>
    </location>
</feature>
<evidence type="ECO:0000313" key="2">
    <source>
        <dbReference type="EMBL" id="CAA9280974.1"/>
    </source>
</evidence>
<organism evidence="2">
    <name type="scientific">uncultured Mycobacteriales bacterium</name>
    <dbReference type="NCBI Taxonomy" id="581187"/>
    <lineage>
        <taxon>Bacteria</taxon>
        <taxon>Bacillati</taxon>
        <taxon>Actinomycetota</taxon>
        <taxon>Actinomycetes</taxon>
        <taxon>Mycobacteriales</taxon>
        <taxon>environmental samples</taxon>
    </lineage>
</organism>
<accession>A0A6J4JKN1</accession>
<dbReference type="AlphaFoldDB" id="A0A6J4JKN1"/>
<feature type="non-terminal residue" evidence="2">
    <location>
        <position position="1"/>
    </location>
</feature>
<name>A0A6J4JKN1_9ACTN</name>
<feature type="compositionally biased region" description="Low complexity" evidence="1">
    <location>
        <begin position="1"/>
        <end position="13"/>
    </location>
</feature>
<protein>
    <submittedName>
        <fullName evidence="2">Uncharacterized protein</fullName>
    </submittedName>
</protein>
<dbReference type="EMBL" id="CADCTP010000326">
    <property type="protein sequence ID" value="CAA9280974.1"/>
    <property type="molecule type" value="Genomic_DNA"/>
</dbReference>
<proteinExistence type="predicted"/>
<feature type="region of interest" description="Disordered" evidence="1">
    <location>
        <begin position="1"/>
        <end position="43"/>
    </location>
</feature>
<evidence type="ECO:0000256" key="1">
    <source>
        <dbReference type="SAM" id="MobiDB-lite"/>
    </source>
</evidence>
<sequence>AAAPAGAAGAAAAVRGGDQPGRGVAVPAAEAEAAGRAAARPGP</sequence>
<reference evidence="2" key="1">
    <citation type="submission" date="2020-02" db="EMBL/GenBank/DDBJ databases">
        <authorList>
            <person name="Meier V. D."/>
        </authorList>
    </citation>
    <scope>NUCLEOTIDE SEQUENCE</scope>
    <source>
        <strain evidence="2">AVDCRST_MAG41</strain>
    </source>
</reference>
<feature type="compositionally biased region" description="Low complexity" evidence="1">
    <location>
        <begin position="21"/>
        <end position="43"/>
    </location>
</feature>
<gene>
    <name evidence="2" type="ORF">AVDCRST_MAG41-3580</name>
</gene>